<comment type="caution">
    <text evidence="1">The sequence shown here is derived from an EMBL/GenBank/DDBJ whole genome shotgun (WGS) entry which is preliminary data.</text>
</comment>
<organism evidence="1 2">
    <name type="scientific">Ktedonobacter racemifer DSM 44963</name>
    <dbReference type="NCBI Taxonomy" id="485913"/>
    <lineage>
        <taxon>Bacteria</taxon>
        <taxon>Bacillati</taxon>
        <taxon>Chloroflexota</taxon>
        <taxon>Ktedonobacteria</taxon>
        <taxon>Ktedonobacterales</taxon>
        <taxon>Ktedonobacteraceae</taxon>
        <taxon>Ktedonobacter</taxon>
    </lineage>
</organism>
<sequence length="73" mass="8073">MIIQGTHERLIREGTDKPHIGHVGLSFAKGVPSWGHILISSYGFIEAYLEAYLADFIEALQLALSTPLESLSY</sequence>
<evidence type="ECO:0000313" key="2">
    <source>
        <dbReference type="Proteomes" id="UP000004508"/>
    </source>
</evidence>
<dbReference type="AlphaFoldDB" id="D6TMQ3"/>
<protein>
    <submittedName>
        <fullName evidence="1">Uncharacterized protein</fullName>
    </submittedName>
</protein>
<accession>D6TMQ3</accession>
<reference evidence="1 2" key="1">
    <citation type="journal article" date="2011" name="Stand. Genomic Sci.">
        <title>Non-contiguous finished genome sequence and contextual data of the filamentous soil bacterium Ktedonobacter racemifer type strain (SOSP1-21).</title>
        <authorList>
            <person name="Chang Y.J."/>
            <person name="Land M."/>
            <person name="Hauser L."/>
            <person name="Chertkov O."/>
            <person name="Del Rio T.G."/>
            <person name="Nolan M."/>
            <person name="Copeland A."/>
            <person name="Tice H."/>
            <person name="Cheng J.F."/>
            <person name="Lucas S."/>
            <person name="Han C."/>
            <person name="Goodwin L."/>
            <person name="Pitluck S."/>
            <person name="Ivanova N."/>
            <person name="Ovchinikova G."/>
            <person name="Pati A."/>
            <person name="Chen A."/>
            <person name="Palaniappan K."/>
            <person name="Mavromatis K."/>
            <person name="Liolios K."/>
            <person name="Brettin T."/>
            <person name="Fiebig A."/>
            <person name="Rohde M."/>
            <person name="Abt B."/>
            <person name="Goker M."/>
            <person name="Detter J.C."/>
            <person name="Woyke T."/>
            <person name="Bristow J."/>
            <person name="Eisen J.A."/>
            <person name="Markowitz V."/>
            <person name="Hugenholtz P."/>
            <person name="Kyrpides N.C."/>
            <person name="Klenk H.P."/>
            <person name="Lapidus A."/>
        </authorList>
    </citation>
    <scope>NUCLEOTIDE SEQUENCE [LARGE SCALE GENOMIC DNA]</scope>
    <source>
        <strain evidence="2">DSM 44963</strain>
    </source>
</reference>
<proteinExistence type="predicted"/>
<name>D6TMQ3_KTERA</name>
<dbReference type="InParanoid" id="D6TMQ3"/>
<keyword evidence="2" id="KW-1185">Reference proteome</keyword>
<gene>
    <name evidence="1" type="ORF">Krac_8374</name>
</gene>
<dbReference type="Proteomes" id="UP000004508">
    <property type="component" value="Unassembled WGS sequence"/>
</dbReference>
<evidence type="ECO:0000313" key="1">
    <source>
        <dbReference type="EMBL" id="EFH87053.1"/>
    </source>
</evidence>
<dbReference type="EMBL" id="ADVG01000002">
    <property type="protein sequence ID" value="EFH87053.1"/>
    <property type="molecule type" value="Genomic_DNA"/>
</dbReference>